<accession>A0ABN1J9N6</accession>
<feature type="transmembrane region" description="Helical" evidence="7">
    <location>
        <begin position="288"/>
        <end position="307"/>
    </location>
</feature>
<dbReference type="EMBL" id="BAAACG010000001">
    <property type="protein sequence ID" value="GAA0732974.1"/>
    <property type="molecule type" value="Genomic_DNA"/>
</dbReference>
<evidence type="ECO:0000313" key="9">
    <source>
        <dbReference type="EMBL" id="GAA0732974.1"/>
    </source>
</evidence>
<feature type="transmembrane region" description="Helical" evidence="7">
    <location>
        <begin position="21"/>
        <end position="39"/>
    </location>
</feature>
<dbReference type="InterPro" id="IPR045621">
    <property type="entry name" value="BPD_transp_1_N"/>
</dbReference>
<reference evidence="9 10" key="1">
    <citation type="journal article" date="2019" name="Int. J. Syst. Evol. Microbiol.">
        <title>The Global Catalogue of Microorganisms (GCM) 10K type strain sequencing project: providing services to taxonomists for standard genome sequencing and annotation.</title>
        <authorList>
            <consortium name="The Broad Institute Genomics Platform"/>
            <consortium name="The Broad Institute Genome Sequencing Center for Infectious Disease"/>
            <person name="Wu L."/>
            <person name="Ma J."/>
        </authorList>
    </citation>
    <scope>NUCLEOTIDE SEQUENCE [LARGE SCALE GENOMIC DNA]</scope>
    <source>
        <strain evidence="9 10">JCM 1407</strain>
    </source>
</reference>
<dbReference type="InterPro" id="IPR035906">
    <property type="entry name" value="MetI-like_sf"/>
</dbReference>
<keyword evidence="6 7" id="KW-0472">Membrane</keyword>
<keyword evidence="10" id="KW-1185">Reference proteome</keyword>
<evidence type="ECO:0000256" key="1">
    <source>
        <dbReference type="ARBA" id="ARBA00004651"/>
    </source>
</evidence>
<organism evidence="9 10">
    <name type="scientific">Clostridium oceanicum</name>
    <dbReference type="NCBI Taxonomy" id="1543"/>
    <lineage>
        <taxon>Bacteria</taxon>
        <taxon>Bacillati</taxon>
        <taxon>Bacillota</taxon>
        <taxon>Clostridia</taxon>
        <taxon>Eubacteriales</taxon>
        <taxon>Clostridiaceae</taxon>
        <taxon>Clostridium</taxon>
    </lineage>
</organism>
<evidence type="ECO:0000256" key="5">
    <source>
        <dbReference type="ARBA" id="ARBA00022989"/>
    </source>
</evidence>
<evidence type="ECO:0000256" key="4">
    <source>
        <dbReference type="ARBA" id="ARBA00022692"/>
    </source>
</evidence>
<evidence type="ECO:0000256" key="7">
    <source>
        <dbReference type="RuleBase" id="RU363032"/>
    </source>
</evidence>
<dbReference type="Pfam" id="PF00528">
    <property type="entry name" value="BPD_transp_1"/>
    <property type="match status" value="1"/>
</dbReference>
<dbReference type="PROSITE" id="PS50928">
    <property type="entry name" value="ABC_TM1"/>
    <property type="match status" value="1"/>
</dbReference>
<keyword evidence="5 7" id="KW-1133">Transmembrane helix</keyword>
<feature type="transmembrane region" description="Helical" evidence="7">
    <location>
        <begin position="116"/>
        <end position="137"/>
    </location>
</feature>
<dbReference type="SUPFAM" id="SSF161098">
    <property type="entry name" value="MetI-like"/>
    <property type="match status" value="1"/>
</dbReference>
<keyword evidence="2 7" id="KW-0813">Transport</keyword>
<comment type="subcellular location">
    <subcellularLocation>
        <location evidence="1 7">Cell membrane</location>
        <topology evidence="1 7">Multi-pass membrane protein</topology>
    </subcellularLocation>
</comment>
<proteinExistence type="inferred from homology"/>
<sequence length="324" mass="36561">MENSRQLKKNSKMKKFVIKRIISLFLVLLGITLLCFFLLNLSPIDATDAYIHKHMMPPTEETVQKIQRELGLNKPLLERYFLWLKNVFTLNLGDSFVTGKPIAKEIPICFIRTFKVVSGAVIIMLFSSIILGILSFLKKDKICDQIIRALTLMGMSIPSYWMGFMLIYLFSIKLNLLPFIFNDTPKAYILPSISLSIPFIATYTRMIRTNILEKFGEDFVIYAKSRGIPLYKIITKHILKNSSVSLVLLLGQNIGNILAGTAVIETVFSIKGLGRYGLDAILSRDNPAINAYVLIIALSFATINLLSDIIAMKLDKRVGENSLL</sequence>
<evidence type="ECO:0000259" key="8">
    <source>
        <dbReference type="PROSITE" id="PS50928"/>
    </source>
</evidence>
<keyword evidence="4 7" id="KW-0812">Transmembrane</keyword>
<comment type="caution">
    <text evidence="9">The sequence shown here is derived from an EMBL/GenBank/DDBJ whole genome shotgun (WGS) entry which is preliminary data.</text>
</comment>
<keyword evidence="3" id="KW-1003">Cell membrane</keyword>
<feature type="domain" description="ABC transmembrane type-1" evidence="8">
    <location>
        <begin position="110"/>
        <end position="307"/>
    </location>
</feature>
<dbReference type="PANTHER" id="PTHR43163">
    <property type="entry name" value="DIPEPTIDE TRANSPORT SYSTEM PERMEASE PROTEIN DPPB-RELATED"/>
    <property type="match status" value="1"/>
</dbReference>
<feature type="transmembrane region" description="Helical" evidence="7">
    <location>
        <begin position="246"/>
        <end position="268"/>
    </location>
</feature>
<evidence type="ECO:0000313" key="10">
    <source>
        <dbReference type="Proteomes" id="UP001501510"/>
    </source>
</evidence>
<evidence type="ECO:0000256" key="6">
    <source>
        <dbReference type="ARBA" id="ARBA00023136"/>
    </source>
</evidence>
<gene>
    <name evidence="9" type="ORF">GCM10008906_03280</name>
</gene>
<comment type="similarity">
    <text evidence="7">Belongs to the binding-protein-dependent transport system permease family.</text>
</comment>
<feature type="transmembrane region" description="Helical" evidence="7">
    <location>
        <begin position="158"/>
        <end position="181"/>
    </location>
</feature>
<dbReference type="RefSeq" id="WP_343758177.1">
    <property type="nucleotide sequence ID" value="NZ_BAAACG010000001.1"/>
</dbReference>
<dbReference type="Gene3D" id="1.10.3720.10">
    <property type="entry name" value="MetI-like"/>
    <property type="match status" value="1"/>
</dbReference>
<dbReference type="PANTHER" id="PTHR43163:SF6">
    <property type="entry name" value="DIPEPTIDE TRANSPORT SYSTEM PERMEASE PROTEIN DPPB-RELATED"/>
    <property type="match status" value="1"/>
</dbReference>
<evidence type="ECO:0000256" key="3">
    <source>
        <dbReference type="ARBA" id="ARBA00022475"/>
    </source>
</evidence>
<evidence type="ECO:0000256" key="2">
    <source>
        <dbReference type="ARBA" id="ARBA00022448"/>
    </source>
</evidence>
<dbReference type="Proteomes" id="UP001501510">
    <property type="component" value="Unassembled WGS sequence"/>
</dbReference>
<feature type="transmembrane region" description="Helical" evidence="7">
    <location>
        <begin position="187"/>
        <end position="204"/>
    </location>
</feature>
<dbReference type="Pfam" id="PF19300">
    <property type="entry name" value="BPD_transp_1_N"/>
    <property type="match status" value="1"/>
</dbReference>
<name>A0ABN1J9N6_9CLOT</name>
<dbReference type="InterPro" id="IPR000515">
    <property type="entry name" value="MetI-like"/>
</dbReference>
<protein>
    <submittedName>
        <fullName evidence="9">ABC transporter permease</fullName>
    </submittedName>
</protein>